<gene>
    <name evidence="1" type="ORF">LUZ61_021645</name>
</gene>
<name>A0AAD5YYT5_9POAL</name>
<protein>
    <submittedName>
        <fullName evidence="1">Uncharacterized protein</fullName>
    </submittedName>
</protein>
<evidence type="ECO:0000313" key="2">
    <source>
        <dbReference type="Proteomes" id="UP001210211"/>
    </source>
</evidence>
<sequence>MSISPSLSPRQCPDRYAFRAGRNLPDKEFRYLWTVIVTAPFTGASVASSAVISSPTSLTFRHWAGVSPIHGLTTLRRPVFLVNSRPGLVTATFL</sequence>
<accession>A0AAD5YYT5</accession>
<comment type="caution">
    <text evidence="1">The sequence shown here is derived from an EMBL/GenBank/DDBJ whole genome shotgun (WGS) entry which is preliminary data.</text>
</comment>
<dbReference type="EMBL" id="JAMRDG010000264">
    <property type="protein sequence ID" value="KAJ3676708.1"/>
    <property type="molecule type" value="Genomic_DNA"/>
</dbReference>
<reference evidence="1 2" key="1">
    <citation type="journal article" date="2022" name="Cell">
        <title>Repeat-based holocentromeres influence genome architecture and karyotype evolution.</title>
        <authorList>
            <person name="Hofstatter P.G."/>
            <person name="Thangavel G."/>
            <person name="Lux T."/>
            <person name="Neumann P."/>
            <person name="Vondrak T."/>
            <person name="Novak P."/>
            <person name="Zhang M."/>
            <person name="Costa L."/>
            <person name="Castellani M."/>
            <person name="Scott A."/>
            <person name="Toegelov H."/>
            <person name="Fuchs J."/>
            <person name="Mata-Sucre Y."/>
            <person name="Dias Y."/>
            <person name="Vanzela A.L.L."/>
            <person name="Huettel B."/>
            <person name="Almeida C.C.S."/>
            <person name="Simkova H."/>
            <person name="Souza G."/>
            <person name="Pedrosa-Harand A."/>
            <person name="Macas J."/>
            <person name="Mayer K.F.X."/>
            <person name="Houben A."/>
            <person name="Marques A."/>
        </authorList>
    </citation>
    <scope>NUCLEOTIDE SEQUENCE [LARGE SCALE GENOMIC DNA]</scope>
    <source>
        <strain evidence="1">RhyTen1mFocal</strain>
    </source>
</reference>
<organism evidence="1 2">
    <name type="scientific">Rhynchospora tenuis</name>
    <dbReference type="NCBI Taxonomy" id="198213"/>
    <lineage>
        <taxon>Eukaryota</taxon>
        <taxon>Viridiplantae</taxon>
        <taxon>Streptophyta</taxon>
        <taxon>Embryophyta</taxon>
        <taxon>Tracheophyta</taxon>
        <taxon>Spermatophyta</taxon>
        <taxon>Magnoliopsida</taxon>
        <taxon>Liliopsida</taxon>
        <taxon>Poales</taxon>
        <taxon>Cyperaceae</taxon>
        <taxon>Cyperoideae</taxon>
        <taxon>Rhynchosporeae</taxon>
        <taxon>Rhynchospora</taxon>
    </lineage>
</organism>
<proteinExistence type="predicted"/>
<keyword evidence="2" id="KW-1185">Reference proteome</keyword>
<dbReference type="AlphaFoldDB" id="A0AAD5YYT5"/>
<dbReference type="Proteomes" id="UP001210211">
    <property type="component" value="Unassembled WGS sequence"/>
</dbReference>
<evidence type="ECO:0000313" key="1">
    <source>
        <dbReference type="EMBL" id="KAJ3676708.1"/>
    </source>
</evidence>
<dbReference type="AntiFam" id="ANF00025">
    <property type="entry name" value="Antisense to 23S rRNA"/>
</dbReference>